<dbReference type="PANTHER" id="PTHR30246">
    <property type="entry name" value="2-KETO-3-DEOXY-6-PHOSPHOGLUCONATE ALDOLASE"/>
    <property type="match status" value="1"/>
</dbReference>
<evidence type="ECO:0000256" key="2">
    <source>
        <dbReference type="ARBA" id="ARBA00006906"/>
    </source>
</evidence>
<dbReference type="Proteomes" id="UP001171916">
    <property type="component" value="Unassembled WGS sequence"/>
</dbReference>
<dbReference type="EMBL" id="JAUEPH010000004">
    <property type="protein sequence ID" value="MDN3204504.1"/>
    <property type="molecule type" value="Genomic_DNA"/>
</dbReference>
<keyword evidence="7" id="KW-1185">Reference proteome</keyword>
<comment type="caution">
    <text evidence="6">The sequence shown here is derived from an EMBL/GenBank/DDBJ whole genome shotgun (WGS) entry which is preliminary data.</text>
</comment>
<evidence type="ECO:0000256" key="5">
    <source>
        <dbReference type="ARBA" id="ARBA00023277"/>
    </source>
</evidence>
<evidence type="ECO:0000313" key="6">
    <source>
        <dbReference type="EMBL" id="MDN3204504.1"/>
    </source>
</evidence>
<dbReference type="Pfam" id="PF01081">
    <property type="entry name" value="Aldolase"/>
    <property type="match status" value="1"/>
</dbReference>
<keyword evidence="4" id="KW-0456">Lyase</keyword>
<comment type="pathway">
    <text evidence="1">Carbohydrate acid metabolism.</text>
</comment>
<dbReference type="Gene3D" id="3.20.20.70">
    <property type="entry name" value="Aldolase class I"/>
    <property type="match status" value="1"/>
</dbReference>
<dbReference type="RefSeq" id="WP_290000100.1">
    <property type="nucleotide sequence ID" value="NZ_JAUEPH010000004.1"/>
</dbReference>
<evidence type="ECO:0000313" key="7">
    <source>
        <dbReference type="Proteomes" id="UP001171916"/>
    </source>
</evidence>
<organism evidence="6 7">
    <name type="scientific">Algoriphagus sediminis</name>
    <dbReference type="NCBI Taxonomy" id="3057113"/>
    <lineage>
        <taxon>Bacteria</taxon>
        <taxon>Pseudomonadati</taxon>
        <taxon>Bacteroidota</taxon>
        <taxon>Cytophagia</taxon>
        <taxon>Cytophagales</taxon>
        <taxon>Cyclobacteriaceae</taxon>
        <taxon>Algoriphagus</taxon>
    </lineage>
</organism>
<proteinExistence type="inferred from homology"/>
<gene>
    <name evidence="6" type="ORF">QVH07_10110</name>
</gene>
<evidence type="ECO:0000256" key="1">
    <source>
        <dbReference type="ARBA" id="ARBA00004761"/>
    </source>
</evidence>
<keyword evidence="5" id="KW-0119">Carbohydrate metabolism</keyword>
<reference evidence="6" key="1">
    <citation type="submission" date="2023-06" db="EMBL/GenBank/DDBJ databases">
        <title>Robiginitalea aurantiacus sp. nov. and Algoriphagus sediminis sp. nov., isolated from coastal sediment.</title>
        <authorList>
            <person name="Zhou Z.Y."/>
            <person name="An J."/>
            <person name="Jia Y.W."/>
            <person name="Du Z.J."/>
        </authorList>
    </citation>
    <scope>NUCLEOTIDE SEQUENCE</scope>
    <source>
        <strain evidence="6">C2-7</strain>
    </source>
</reference>
<comment type="similarity">
    <text evidence="2">Belongs to the KHG/KDPG aldolase family.</text>
</comment>
<evidence type="ECO:0000256" key="4">
    <source>
        <dbReference type="ARBA" id="ARBA00023239"/>
    </source>
</evidence>
<dbReference type="SUPFAM" id="SSF51569">
    <property type="entry name" value="Aldolase"/>
    <property type="match status" value="1"/>
</dbReference>
<sequence length="223" mass="24434">MRRNKESAFIAKMYSGGIMPIFFHPNPEICVKIIQTAYDAGIRVIEMVNRGKEAPDVFPEVRKAADKMPGLSLGIGTIYHGYEAEKFLDMGAEFIVSPVMSSELGDYCKRNETPWVPGCATVTEVFQAQELGAELVKIYPANILTPAFVKAVHAVLPTIEIIPTGGVEPTSESMTQWLDAGVCCLGMGSQLISKSKIANGDFGTIQKEMKRALEIVAEYRLAR</sequence>
<comment type="subunit">
    <text evidence="3">Homotrimer.</text>
</comment>
<name>A0ABT7YDA9_9BACT</name>
<dbReference type="InterPro" id="IPR013785">
    <property type="entry name" value="Aldolase_TIM"/>
</dbReference>
<dbReference type="InterPro" id="IPR000887">
    <property type="entry name" value="Aldlse_KDPG_KHG"/>
</dbReference>
<dbReference type="CDD" id="cd00452">
    <property type="entry name" value="KDPG_aldolase"/>
    <property type="match status" value="1"/>
</dbReference>
<protein>
    <submittedName>
        <fullName evidence="6">Bifunctional 4-hydroxy-2-oxoglutarate aldolase/2-dehydro-3-deoxy-phosphogluconate aldolase</fullName>
    </submittedName>
</protein>
<evidence type="ECO:0000256" key="3">
    <source>
        <dbReference type="ARBA" id="ARBA00011233"/>
    </source>
</evidence>
<accession>A0ABT7YDA9</accession>
<dbReference type="PANTHER" id="PTHR30246:SF1">
    <property type="entry name" value="2-DEHYDRO-3-DEOXY-6-PHOSPHOGALACTONATE ALDOLASE-RELATED"/>
    <property type="match status" value="1"/>
</dbReference>